<dbReference type="Proteomes" id="UP000015104">
    <property type="component" value="Unassembled WGS sequence"/>
</dbReference>
<protein>
    <submittedName>
        <fullName evidence="1">Uncharacterized protein</fullName>
    </submittedName>
</protein>
<dbReference type="STRING" id="32264.T1KCQ8"/>
<dbReference type="EMBL" id="CAEY01001995">
    <property type="status" value="NOT_ANNOTATED_CDS"/>
    <property type="molecule type" value="Genomic_DNA"/>
</dbReference>
<dbReference type="HOGENOM" id="CLU_2625157_0_0_1"/>
<keyword evidence="2" id="KW-1185">Reference proteome</keyword>
<dbReference type="EnsemblMetazoa" id="tetur09g00140.1">
    <property type="protein sequence ID" value="tetur09g00140.1"/>
    <property type="gene ID" value="tetur09g00140"/>
</dbReference>
<sequence>MLMVKLALMDQETWDYRMLLFSQAFGELVQMQVALRQFAVDESSVSRYIYHRLLGHEIDDFIMRCNLPKHFSAPNLPE</sequence>
<dbReference type="eggNOG" id="KOG1802">
    <property type="taxonomic scope" value="Eukaryota"/>
</dbReference>
<dbReference type="InterPro" id="IPR027417">
    <property type="entry name" value="P-loop_NTPase"/>
</dbReference>
<evidence type="ECO:0000313" key="2">
    <source>
        <dbReference type="Proteomes" id="UP000015104"/>
    </source>
</evidence>
<organism evidence="1 2">
    <name type="scientific">Tetranychus urticae</name>
    <name type="common">Two-spotted spider mite</name>
    <dbReference type="NCBI Taxonomy" id="32264"/>
    <lineage>
        <taxon>Eukaryota</taxon>
        <taxon>Metazoa</taxon>
        <taxon>Ecdysozoa</taxon>
        <taxon>Arthropoda</taxon>
        <taxon>Chelicerata</taxon>
        <taxon>Arachnida</taxon>
        <taxon>Acari</taxon>
        <taxon>Acariformes</taxon>
        <taxon>Trombidiformes</taxon>
        <taxon>Prostigmata</taxon>
        <taxon>Eleutherengona</taxon>
        <taxon>Raphignathae</taxon>
        <taxon>Tetranychoidea</taxon>
        <taxon>Tetranychidae</taxon>
        <taxon>Tetranychus</taxon>
    </lineage>
</organism>
<proteinExistence type="predicted"/>
<reference evidence="2" key="1">
    <citation type="submission" date="2011-08" db="EMBL/GenBank/DDBJ databases">
        <authorList>
            <person name="Rombauts S."/>
        </authorList>
    </citation>
    <scope>NUCLEOTIDE SEQUENCE</scope>
    <source>
        <strain evidence="2">London</strain>
    </source>
</reference>
<dbReference type="AlphaFoldDB" id="T1KCQ8"/>
<dbReference type="Gene3D" id="3.40.50.300">
    <property type="entry name" value="P-loop containing nucleotide triphosphate hydrolases"/>
    <property type="match status" value="1"/>
</dbReference>
<name>T1KCQ8_TETUR</name>
<accession>T1KCQ8</accession>
<reference evidence="1" key="2">
    <citation type="submission" date="2015-06" db="UniProtKB">
        <authorList>
            <consortium name="EnsemblMetazoa"/>
        </authorList>
    </citation>
    <scope>IDENTIFICATION</scope>
</reference>
<evidence type="ECO:0000313" key="1">
    <source>
        <dbReference type="EnsemblMetazoa" id="tetur09g00140.1"/>
    </source>
</evidence>